<proteinExistence type="inferred from homology"/>
<keyword evidence="6" id="KW-1185">Reference proteome</keyword>
<accession>A0AAV7FCC5</accession>
<organism evidence="5 6">
    <name type="scientific">Aristolochia fimbriata</name>
    <name type="common">White veined hardy Dutchman's pipe vine</name>
    <dbReference type="NCBI Taxonomy" id="158543"/>
    <lineage>
        <taxon>Eukaryota</taxon>
        <taxon>Viridiplantae</taxon>
        <taxon>Streptophyta</taxon>
        <taxon>Embryophyta</taxon>
        <taxon>Tracheophyta</taxon>
        <taxon>Spermatophyta</taxon>
        <taxon>Magnoliopsida</taxon>
        <taxon>Magnoliidae</taxon>
        <taxon>Piperales</taxon>
        <taxon>Aristolochiaceae</taxon>
        <taxon>Aristolochia</taxon>
    </lineage>
</organism>
<dbReference type="PANTHER" id="PTHR16099">
    <property type="entry name" value="8-OXO-DGTP DIPHOSPHATES NUDT15"/>
    <property type="match status" value="1"/>
</dbReference>
<evidence type="ECO:0000256" key="3">
    <source>
        <dbReference type="SAM" id="MobiDB-lite"/>
    </source>
</evidence>
<feature type="region of interest" description="Disordered" evidence="3">
    <location>
        <begin position="26"/>
        <end position="66"/>
    </location>
</feature>
<feature type="compositionally biased region" description="Polar residues" evidence="3">
    <location>
        <begin position="43"/>
        <end position="53"/>
    </location>
</feature>
<dbReference type="Gene3D" id="3.90.79.10">
    <property type="entry name" value="Nucleoside Triphosphate Pyrophosphohydrolase"/>
    <property type="match status" value="1"/>
</dbReference>
<evidence type="ECO:0000256" key="1">
    <source>
        <dbReference type="ARBA" id="ARBA00022801"/>
    </source>
</evidence>
<protein>
    <recommendedName>
        <fullName evidence="4">Nudix hydrolase domain-containing protein</fullName>
    </recommendedName>
</protein>
<dbReference type="EMBL" id="JAINDJ010000002">
    <property type="protein sequence ID" value="KAG9457248.1"/>
    <property type="molecule type" value="Genomic_DNA"/>
</dbReference>
<dbReference type="Pfam" id="PF00293">
    <property type="entry name" value="NUDIX"/>
    <property type="match status" value="1"/>
</dbReference>
<dbReference type="PANTHER" id="PTHR16099:SF5">
    <property type="entry name" value="NUCLEOTIDE TRIPHOSPHATE DIPHOSPHATASE NUDT15"/>
    <property type="match status" value="1"/>
</dbReference>
<dbReference type="InterPro" id="IPR020084">
    <property type="entry name" value="NUDIX_hydrolase_CS"/>
</dbReference>
<keyword evidence="1 2" id="KW-0378">Hydrolase</keyword>
<dbReference type="InterPro" id="IPR015797">
    <property type="entry name" value="NUDIX_hydrolase-like_dom_sf"/>
</dbReference>
<comment type="similarity">
    <text evidence="2">Belongs to the Nudix hydrolase family.</text>
</comment>
<dbReference type="PRINTS" id="PR00502">
    <property type="entry name" value="NUDIXFAMILY"/>
</dbReference>
<dbReference type="GO" id="GO:0006203">
    <property type="term" value="P:dGTP catabolic process"/>
    <property type="evidence" value="ECO:0007669"/>
    <property type="project" value="TreeGrafter"/>
</dbReference>
<dbReference type="Proteomes" id="UP000825729">
    <property type="component" value="Unassembled WGS sequence"/>
</dbReference>
<dbReference type="GO" id="GO:0035539">
    <property type="term" value="F:8-oxo-7,8-dihydrodeoxyguanosine triphosphate pyrophosphatase activity"/>
    <property type="evidence" value="ECO:0007669"/>
    <property type="project" value="TreeGrafter"/>
</dbReference>
<sequence length="265" mass="29173">MERIRCYEQVHRLHVERRLLSSNLRHNPWSELPSCAEEDNSGKETSPCSSTQAAHDRTEGSTMQAAPMRGPVAVAVAAPKPEPRVGVVAFVINKGRKVLLGKQSAVVGKGTYAFSGTKQDAPMPVAVRKQEPQVGVVTFVIKGRKVLLGKRRGVVGNGTFALPGGHLEFGESFEECAAREVKEETGLDIEKVEFVTVTNNVLLHEAKPCHYVTVFMRSVPADSARPPETLEPEKCDGWDWYDWEHLPEPLFGPLGVMVKEGFSPF</sequence>
<name>A0AAV7FCC5_ARIFI</name>
<evidence type="ECO:0000256" key="2">
    <source>
        <dbReference type="RuleBase" id="RU003476"/>
    </source>
</evidence>
<dbReference type="PROSITE" id="PS00893">
    <property type="entry name" value="NUDIX_BOX"/>
    <property type="match status" value="1"/>
</dbReference>
<dbReference type="InterPro" id="IPR020476">
    <property type="entry name" value="Nudix_hydrolase"/>
</dbReference>
<dbReference type="PROSITE" id="PS51462">
    <property type="entry name" value="NUDIX"/>
    <property type="match status" value="1"/>
</dbReference>
<gene>
    <name evidence="5" type="ORF">H6P81_001756</name>
</gene>
<reference evidence="5 6" key="1">
    <citation type="submission" date="2021-07" db="EMBL/GenBank/DDBJ databases">
        <title>The Aristolochia fimbriata genome: insights into angiosperm evolution, floral development and chemical biosynthesis.</title>
        <authorList>
            <person name="Jiao Y."/>
        </authorList>
    </citation>
    <scope>NUCLEOTIDE SEQUENCE [LARGE SCALE GENOMIC DNA]</scope>
    <source>
        <strain evidence="5">IBCAS-2021</strain>
        <tissue evidence="5">Leaf</tissue>
    </source>
</reference>
<dbReference type="FunFam" id="3.90.79.10:FF:000060">
    <property type="entry name" value="Nudix hydrolase 1"/>
    <property type="match status" value="1"/>
</dbReference>
<evidence type="ECO:0000259" key="4">
    <source>
        <dbReference type="PROSITE" id="PS51462"/>
    </source>
</evidence>
<evidence type="ECO:0000313" key="5">
    <source>
        <dbReference type="EMBL" id="KAG9457248.1"/>
    </source>
</evidence>
<dbReference type="SUPFAM" id="SSF55811">
    <property type="entry name" value="Nudix"/>
    <property type="match status" value="1"/>
</dbReference>
<dbReference type="GO" id="GO:0005829">
    <property type="term" value="C:cytosol"/>
    <property type="evidence" value="ECO:0007669"/>
    <property type="project" value="TreeGrafter"/>
</dbReference>
<dbReference type="CDD" id="cd04678">
    <property type="entry name" value="NUDIX_MTH2_Nudt15"/>
    <property type="match status" value="1"/>
</dbReference>
<evidence type="ECO:0000313" key="6">
    <source>
        <dbReference type="Proteomes" id="UP000825729"/>
    </source>
</evidence>
<comment type="caution">
    <text evidence="5">The sequence shown here is derived from an EMBL/GenBank/DDBJ whole genome shotgun (WGS) entry which is preliminary data.</text>
</comment>
<feature type="domain" description="Nudix hydrolase" evidence="4">
    <location>
        <begin position="82"/>
        <end position="265"/>
    </location>
</feature>
<dbReference type="AlphaFoldDB" id="A0AAV7FCC5"/>
<dbReference type="InterPro" id="IPR000086">
    <property type="entry name" value="NUDIX_hydrolase_dom"/>
</dbReference>